<dbReference type="InterPro" id="IPR003961">
    <property type="entry name" value="FN3_dom"/>
</dbReference>
<feature type="domain" description="Fibronectin type-III" evidence="4">
    <location>
        <begin position="415"/>
        <end position="504"/>
    </location>
</feature>
<accession>C7NMC1</accession>
<evidence type="ECO:0000313" key="6">
    <source>
        <dbReference type="Proteomes" id="UP000002071"/>
    </source>
</evidence>
<dbReference type="PROSITE" id="PS50853">
    <property type="entry name" value="FN3"/>
    <property type="match status" value="1"/>
</dbReference>
<dbReference type="RefSeq" id="WP_015790126.1">
    <property type="nucleotide sequence ID" value="NC_013158.1"/>
</dbReference>
<keyword evidence="1" id="KW-0378">Hydrolase</keyword>
<feature type="compositionally biased region" description="Basic and acidic residues" evidence="3">
    <location>
        <begin position="1"/>
        <end position="22"/>
    </location>
</feature>
<dbReference type="PANTHER" id="PTHR34142:SF1">
    <property type="entry name" value="GLYCOSIDE HYDROLASE FAMILY 5 DOMAIN-CONTAINING PROTEIN"/>
    <property type="match status" value="1"/>
</dbReference>
<dbReference type="SUPFAM" id="SSF49265">
    <property type="entry name" value="Fibronectin type III"/>
    <property type="match status" value="1"/>
</dbReference>
<feature type="region of interest" description="Disordered" evidence="3">
    <location>
        <begin position="393"/>
        <end position="425"/>
    </location>
</feature>
<gene>
    <name evidence="5" type="ordered locus">Huta_2394</name>
</gene>
<reference evidence="5 6" key="1">
    <citation type="journal article" date="2009" name="Stand. Genomic Sci.">
        <title>Complete genome sequence of Halorhabdus utahensis type strain (AX-2).</title>
        <authorList>
            <person name="Anderson I."/>
            <person name="Tindall B.J."/>
            <person name="Pomrenke H."/>
            <person name="Goker M."/>
            <person name="Lapidus A."/>
            <person name="Nolan M."/>
            <person name="Copeland A."/>
            <person name="Glavina Del Rio T."/>
            <person name="Chen F."/>
            <person name="Tice H."/>
            <person name="Cheng J.F."/>
            <person name="Lucas S."/>
            <person name="Chertkov O."/>
            <person name="Bruce D."/>
            <person name="Brettin T."/>
            <person name="Detter J.C."/>
            <person name="Han C."/>
            <person name="Goodwin L."/>
            <person name="Land M."/>
            <person name="Hauser L."/>
            <person name="Chang Y.J."/>
            <person name="Jeffries C.D."/>
            <person name="Pitluck S."/>
            <person name="Pati A."/>
            <person name="Mavromatis K."/>
            <person name="Ivanova N."/>
            <person name="Ovchinnikova G."/>
            <person name="Chen A."/>
            <person name="Palaniappan K."/>
            <person name="Chain P."/>
            <person name="Rohde M."/>
            <person name="Bristow J."/>
            <person name="Eisen J.A."/>
            <person name="Markowitz V."/>
            <person name="Hugenholtz P."/>
            <person name="Kyrpides N.C."/>
            <person name="Klenk H.P."/>
        </authorList>
    </citation>
    <scope>NUCLEOTIDE SEQUENCE [LARGE SCALE GENOMIC DNA]</scope>
    <source>
        <strain evidence="6">DSM 12940 / JCM 11049 / AX-2</strain>
    </source>
</reference>
<dbReference type="GO" id="GO:0004553">
    <property type="term" value="F:hydrolase activity, hydrolyzing O-glycosyl compounds"/>
    <property type="evidence" value="ECO:0007669"/>
    <property type="project" value="InterPro"/>
</dbReference>
<feature type="compositionally biased region" description="Polar residues" evidence="3">
    <location>
        <begin position="416"/>
        <end position="425"/>
    </location>
</feature>
<dbReference type="EMBL" id="CP001687">
    <property type="protein sequence ID" value="ACV12560.1"/>
    <property type="molecule type" value="Genomic_DNA"/>
</dbReference>
<dbReference type="Pfam" id="PF00041">
    <property type="entry name" value="fn3"/>
    <property type="match status" value="1"/>
</dbReference>
<dbReference type="InterPro" id="IPR036116">
    <property type="entry name" value="FN3_sf"/>
</dbReference>
<dbReference type="GeneID" id="8384693"/>
<dbReference type="InterPro" id="IPR001547">
    <property type="entry name" value="Glyco_hydro_5"/>
</dbReference>
<evidence type="ECO:0000313" key="5">
    <source>
        <dbReference type="EMBL" id="ACV12560.1"/>
    </source>
</evidence>
<evidence type="ECO:0000259" key="4">
    <source>
        <dbReference type="PROSITE" id="PS50853"/>
    </source>
</evidence>
<evidence type="ECO:0000256" key="1">
    <source>
        <dbReference type="ARBA" id="ARBA00022801"/>
    </source>
</evidence>
<keyword evidence="2" id="KW-0326">Glycosidase</keyword>
<dbReference type="InterPro" id="IPR018087">
    <property type="entry name" value="Glyco_hydro_5_CS"/>
</dbReference>
<dbReference type="SUPFAM" id="SSF51445">
    <property type="entry name" value="(Trans)glycosidases"/>
    <property type="match status" value="1"/>
</dbReference>
<dbReference type="GO" id="GO:0000272">
    <property type="term" value="P:polysaccharide catabolic process"/>
    <property type="evidence" value="ECO:0007669"/>
    <property type="project" value="InterPro"/>
</dbReference>
<dbReference type="STRING" id="519442.Huta_2394"/>
<dbReference type="Gene3D" id="3.20.20.80">
    <property type="entry name" value="Glycosidases"/>
    <property type="match status" value="1"/>
</dbReference>
<name>C7NMC1_HALUD</name>
<dbReference type="AlphaFoldDB" id="C7NMC1"/>
<sequence>MTKDRSTERTETDESTTERDEFTQEGPETYRAGISRRSFLQTTAAAGLVGLGVGSGAVGSAAAAGIPTPWLEVDGNLLRDPDGNKVILRGVNVIDPARAAKEWRKNIEPLIELATDPGEGWHAHVIRLPMQPQDIGDHGPGTAAPTPGFTQDELQNYLAEYVDPAVDAAEDVGAYIMLDYHRHYPEGPDWDSPELDEEIRLFWNEVAPRYSDRSHVIYELYNEPNTPYPGAGDPTDDVGVTDARAEENYLYWRETAQPWVDLIREHASRNLIVIGSPRWSQFTYWAGEHEFEGDNLAYAGHVYAHENLRPLSTYFGEPSEEVPVFMSEFGYGTEGSPYLVGTNEVEGQQFLDLFDAHDIHWQAWCFDHTWSPGMLNRDYEVDSPHGRLFKERLREKRNDDLPASAGGGDETPPSAPSNLAVTETGSESVGLAWDAASDSGDSGLATYAVYLDGALDHRVTAGTTATEVSGLLPETTYEFAVSAVDGAGNESDRSGVVTATTDPPASERLVLNDFDGDPAWADSRNELGNWCGAGSFANDDGEVVDGALVLEYDGGWLQSYVRQDVSSFSTLNLQVRGADGGEESAFAVELGGGGGVLAEITDDTIGTSFSTVSIDMAAAGMDGASPGAVYLDFWSGDGTSGTIEIDEIWFE</sequence>
<dbReference type="InterPro" id="IPR013783">
    <property type="entry name" value="Ig-like_fold"/>
</dbReference>
<dbReference type="OrthoDB" id="193399at2157"/>
<dbReference type="eggNOG" id="arCOG07700">
    <property type="taxonomic scope" value="Archaea"/>
</dbReference>
<dbReference type="InterPro" id="IPR017853">
    <property type="entry name" value="GH"/>
</dbReference>
<dbReference type="Proteomes" id="UP000002071">
    <property type="component" value="Chromosome"/>
</dbReference>
<feature type="region of interest" description="Disordered" evidence="3">
    <location>
        <begin position="1"/>
        <end position="29"/>
    </location>
</feature>
<dbReference type="PROSITE" id="PS51318">
    <property type="entry name" value="TAT"/>
    <property type="match status" value="1"/>
</dbReference>
<proteinExistence type="predicted"/>
<dbReference type="InterPro" id="IPR006311">
    <property type="entry name" value="TAT_signal"/>
</dbReference>
<dbReference type="HOGENOM" id="CLU_007453_0_0_2"/>
<dbReference type="CDD" id="cd00063">
    <property type="entry name" value="FN3"/>
    <property type="match status" value="1"/>
</dbReference>
<dbReference type="Gene3D" id="2.60.40.10">
    <property type="entry name" value="Immunoglobulins"/>
    <property type="match status" value="1"/>
</dbReference>
<dbReference type="PROSITE" id="PS00659">
    <property type="entry name" value="GLYCOSYL_HYDROL_F5"/>
    <property type="match status" value="1"/>
</dbReference>
<dbReference type="Pfam" id="PF00150">
    <property type="entry name" value="Cellulase"/>
    <property type="match status" value="1"/>
</dbReference>
<organism evidence="5 6">
    <name type="scientific">Halorhabdus utahensis (strain DSM 12940 / JCM 11049 / AX-2)</name>
    <dbReference type="NCBI Taxonomy" id="519442"/>
    <lineage>
        <taxon>Archaea</taxon>
        <taxon>Methanobacteriati</taxon>
        <taxon>Methanobacteriota</taxon>
        <taxon>Stenosarchaea group</taxon>
        <taxon>Halobacteria</taxon>
        <taxon>Halobacteriales</taxon>
        <taxon>Haloarculaceae</taxon>
        <taxon>Halorhabdus</taxon>
    </lineage>
</organism>
<evidence type="ECO:0000256" key="3">
    <source>
        <dbReference type="SAM" id="MobiDB-lite"/>
    </source>
</evidence>
<dbReference type="KEGG" id="hut:Huta_2394"/>
<dbReference type="Gene3D" id="2.60.120.430">
    <property type="entry name" value="Galactose-binding lectin"/>
    <property type="match status" value="1"/>
</dbReference>
<dbReference type="CAZy" id="GH5">
    <property type="family name" value="Glycoside Hydrolase Family 5"/>
</dbReference>
<dbReference type="PANTHER" id="PTHR34142">
    <property type="entry name" value="ENDO-BETA-1,4-GLUCANASE A"/>
    <property type="match status" value="1"/>
</dbReference>
<evidence type="ECO:0000256" key="2">
    <source>
        <dbReference type="ARBA" id="ARBA00023295"/>
    </source>
</evidence>
<dbReference type="SMART" id="SM00060">
    <property type="entry name" value="FN3"/>
    <property type="match status" value="1"/>
</dbReference>
<protein>
    <submittedName>
        <fullName evidence="5">Fibronectin type III domain protein</fullName>
    </submittedName>
</protein>
<keyword evidence="6" id="KW-1185">Reference proteome</keyword>